<dbReference type="Proteomes" id="UP001152321">
    <property type="component" value="Unassembled WGS sequence"/>
</dbReference>
<comment type="caution">
    <text evidence="1">The sequence shown here is derived from an EMBL/GenBank/DDBJ whole genome shotgun (WGS) entry which is preliminary data.</text>
</comment>
<proteinExistence type="predicted"/>
<keyword evidence="2" id="KW-1185">Reference proteome</keyword>
<gene>
    <name evidence="1" type="ORF">NWE73_02780</name>
</gene>
<protein>
    <recommendedName>
        <fullName evidence="3">KTSC domain-containing protein</fullName>
    </recommendedName>
</protein>
<name>A0ABT6DH74_9BACT</name>
<reference evidence="1" key="1">
    <citation type="submission" date="2022-08" db="EMBL/GenBank/DDBJ databases">
        <title>Novel Bdellovibrio Species Isolated from Svalbard: Designation Bdellovibrio svalbardensis.</title>
        <authorList>
            <person name="Mitchell R.J."/>
            <person name="Choi S.Y."/>
        </authorList>
    </citation>
    <scope>NUCLEOTIDE SEQUENCE</scope>
    <source>
        <strain evidence="1">PAP01</strain>
    </source>
</reference>
<evidence type="ECO:0008006" key="3">
    <source>
        <dbReference type="Google" id="ProtNLM"/>
    </source>
</evidence>
<sequence length="106" mass="11667">MNWMLSSLFVISSIIVAPGSSARASETSVGRKPASARSAVYDVVKKVREDDDGVVILFEKNTGSYYLRRDLPEFDVCKKKLQESLSGKKPVSVTVDSSQLNILEVK</sequence>
<evidence type="ECO:0000313" key="2">
    <source>
        <dbReference type="Proteomes" id="UP001152321"/>
    </source>
</evidence>
<dbReference type="RefSeq" id="WP_277576745.1">
    <property type="nucleotide sequence ID" value="NZ_JANRMI010000001.1"/>
</dbReference>
<organism evidence="1 2">
    <name type="scientific">Bdellovibrio svalbardensis</name>
    <dbReference type="NCBI Taxonomy" id="2972972"/>
    <lineage>
        <taxon>Bacteria</taxon>
        <taxon>Pseudomonadati</taxon>
        <taxon>Bdellovibrionota</taxon>
        <taxon>Bdellovibrionia</taxon>
        <taxon>Bdellovibrionales</taxon>
        <taxon>Pseudobdellovibrionaceae</taxon>
        <taxon>Bdellovibrio</taxon>
    </lineage>
</organism>
<dbReference type="EMBL" id="JANRMI010000001">
    <property type="protein sequence ID" value="MDG0815269.1"/>
    <property type="molecule type" value="Genomic_DNA"/>
</dbReference>
<evidence type="ECO:0000313" key="1">
    <source>
        <dbReference type="EMBL" id="MDG0815269.1"/>
    </source>
</evidence>
<accession>A0ABT6DH74</accession>